<dbReference type="GO" id="GO:0016990">
    <property type="term" value="F:arginine deiminase activity"/>
    <property type="evidence" value="ECO:0007669"/>
    <property type="project" value="UniProtKB-EC"/>
</dbReference>
<proteinExistence type="predicted"/>
<name>A0A644U0R0_9ZZZZ</name>
<dbReference type="Gene3D" id="3.75.10.10">
    <property type="entry name" value="L-arginine/glycine Amidinotransferase, Chain A"/>
    <property type="match status" value="1"/>
</dbReference>
<protein>
    <submittedName>
        <fullName evidence="2">Arginine deiminase</fullName>
        <ecNumber evidence="2">3.5.3.6</ecNumber>
    </submittedName>
</protein>
<dbReference type="EC" id="3.5.3.6" evidence="2"/>
<evidence type="ECO:0000256" key="1">
    <source>
        <dbReference type="ARBA" id="ARBA00022801"/>
    </source>
</evidence>
<dbReference type="EMBL" id="VSSQ01000068">
    <property type="protein sequence ID" value="MPL72828.1"/>
    <property type="molecule type" value="Genomic_DNA"/>
</dbReference>
<keyword evidence="1 2" id="KW-0378">Hydrolase</keyword>
<dbReference type="PANTHER" id="PTHR47271">
    <property type="entry name" value="ARGININE DEIMINASE"/>
    <property type="match status" value="1"/>
</dbReference>
<dbReference type="GO" id="GO:0019546">
    <property type="term" value="P:L-arginine deiminase pathway"/>
    <property type="evidence" value="ECO:0007669"/>
    <property type="project" value="TreeGrafter"/>
</dbReference>
<dbReference type="InterPro" id="IPR003876">
    <property type="entry name" value="Arg_deiminase"/>
</dbReference>
<dbReference type="PRINTS" id="PR01466">
    <property type="entry name" value="ARGDEIMINASE"/>
</dbReference>
<evidence type="ECO:0000313" key="2">
    <source>
        <dbReference type="EMBL" id="MPL72828.1"/>
    </source>
</evidence>
<comment type="caution">
    <text evidence="2">The sequence shown here is derived from an EMBL/GenBank/DDBJ whole genome shotgun (WGS) entry which is preliminary data.</text>
</comment>
<gene>
    <name evidence="2" type="primary">arcA_3</name>
    <name evidence="2" type="ORF">SDC9_18619</name>
</gene>
<dbReference type="AlphaFoldDB" id="A0A644U0R0"/>
<dbReference type="PANTHER" id="PTHR47271:SF2">
    <property type="entry name" value="ARGININE DEIMINASE"/>
    <property type="match status" value="1"/>
</dbReference>
<dbReference type="Gene3D" id="1.10.3930.10">
    <property type="entry name" value="Arginine deiminase"/>
    <property type="match status" value="1"/>
</dbReference>
<dbReference type="Pfam" id="PF02274">
    <property type="entry name" value="ADI"/>
    <property type="match status" value="1"/>
</dbReference>
<sequence>MTIDVSSEIGHLEGVILHRPGIEIEKMVPNTIEECLYSDLLNLNIATKEYSYFEKVLSKWTKTYQIMDLLSEILKDQNVKLKLVNEILEREEKTHLAEELLCLEAKELARVLIEGWKEELSPLYNFLYTRDASSTLYDNVLIHSMQFDVRVRESIIMNYVFKYYFNAKTLSTSTYSPKANTEGGDILVGNENTLLVGHGMRSNKKGIDYLVEHYSKIKPKFNILVQNLPHSPESFIHLDMVFTFLDKDKCMVYEPLIVKNEEGFEVTHIEIDNGKVTYHEKPNFMKGLKDLGFNLEPVKCGGDNRLYQDREQWHSGANFFCLGEGKIIGYSRNSHTINALNKAGFAVLNAEDICNDKINMNDYNRFVVTIDAAELPRGGGGARCMTMPIKRSKVNW</sequence>
<organism evidence="2">
    <name type="scientific">bioreactor metagenome</name>
    <dbReference type="NCBI Taxonomy" id="1076179"/>
    <lineage>
        <taxon>unclassified sequences</taxon>
        <taxon>metagenomes</taxon>
        <taxon>ecological metagenomes</taxon>
    </lineage>
</organism>
<dbReference type="SUPFAM" id="SSF55909">
    <property type="entry name" value="Pentein"/>
    <property type="match status" value="1"/>
</dbReference>
<accession>A0A644U0R0</accession>
<reference evidence="2" key="1">
    <citation type="submission" date="2019-08" db="EMBL/GenBank/DDBJ databases">
        <authorList>
            <person name="Kucharzyk K."/>
            <person name="Murdoch R.W."/>
            <person name="Higgins S."/>
            <person name="Loffler F."/>
        </authorList>
    </citation>
    <scope>NUCLEOTIDE SEQUENCE</scope>
</reference>